<organism evidence="2 3">
    <name type="scientific">Phytophthora megakarya</name>
    <dbReference type="NCBI Taxonomy" id="4795"/>
    <lineage>
        <taxon>Eukaryota</taxon>
        <taxon>Sar</taxon>
        <taxon>Stramenopiles</taxon>
        <taxon>Oomycota</taxon>
        <taxon>Peronosporomycetes</taxon>
        <taxon>Peronosporales</taxon>
        <taxon>Peronosporaceae</taxon>
        <taxon>Phytophthora</taxon>
    </lineage>
</organism>
<gene>
    <name evidence="2" type="ORF">PHMEG_00010434</name>
</gene>
<dbReference type="PANTHER" id="PTHR33064:SF37">
    <property type="entry name" value="RIBONUCLEASE H"/>
    <property type="match status" value="1"/>
</dbReference>
<comment type="caution">
    <text evidence="2">The sequence shown here is derived from an EMBL/GenBank/DDBJ whole genome shotgun (WGS) entry which is preliminary data.</text>
</comment>
<feature type="domain" description="Reverse transcriptase/retrotransposon-derived protein RNase H-like" evidence="1">
    <location>
        <begin position="59"/>
        <end position="108"/>
    </location>
</feature>
<sequence>MPLPANAADLQQFPCATGWMRDSLMDYSRVMKPLHDKLEEVLKVVGRTKMWTAGATITWNGDDIAAFAAAHQLLTSAQTLHFPSADANICVMSDASDRGWGLVVSQVWHWIDGAPVTEQQHELLVCKSGKFDATVKS</sequence>
<evidence type="ECO:0000313" key="3">
    <source>
        <dbReference type="Proteomes" id="UP000198211"/>
    </source>
</evidence>
<dbReference type="InterPro" id="IPR041577">
    <property type="entry name" value="RT_RNaseH_2"/>
</dbReference>
<dbReference type="OrthoDB" id="104731at2759"/>
<dbReference type="SUPFAM" id="SSF56672">
    <property type="entry name" value="DNA/RNA polymerases"/>
    <property type="match status" value="1"/>
</dbReference>
<proteinExistence type="predicted"/>
<dbReference type="AlphaFoldDB" id="A0A225WG68"/>
<dbReference type="Proteomes" id="UP000198211">
    <property type="component" value="Unassembled WGS sequence"/>
</dbReference>
<dbReference type="InterPro" id="IPR043502">
    <property type="entry name" value="DNA/RNA_pol_sf"/>
</dbReference>
<keyword evidence="3" id="KW-1185">Reference proteome</keyword>
<dbReference type="PANTHER" id="PTHR33064">
    <property type="entry name" value="POL PROTEIN"/>
    <property type="match status" value="1"/>
</dbReference>
<dbReference type="EMBL" id="NBNE01001041">
    <property type="protein sequence ID" value="OWZ15860.1"/>
    <property type="molecule type" value="Genomic_DNA"/>
</dbReference>
<name>A0A225WG68_9STRA</name>
<evidence type="ECO:0000313" key="2">
    <source>
        <dbReference type="EMBL" id="OWZ15860.1"/>
    </source>
</evidence>
<dbReference type="InterPro" id="IPR051320">
    <property type="entry name" value="Viral_Replic_Matur_Polypro"/>
</dbReference>
<accession>A0A225WG68</accession>
<dbReference type="Pfam" id="PF17919">
    <property type="entry name" value="RT_RNaseH_2"/>
    <property type="match status" value="1"/>
</dbReference>
<reference evidence="3" key="1">
    <citation type="submission" date="2017-03" db="EMBL/GenBank/DDBJ databases">
        <title>Phytopthora megakarya and P. palmivora, two closely related causual agents of cacao black pod achieved similar genome size and gene model numbers by different mechanisms.</title>
        <authorList>
            <person name="Ali S."/>
            <person name="Shao J."/>
            <person name="Larry D.J."/>
            <person name="Kronmiller B."/>
            <person name="Shen D."/>
            <person name="Strem M.D."/>
            <person name="Melnick R.L."/>
            <person name="Guiltinan M.J."/>
            <person name="Tyler B.M."/>
            <person name="Meinhardt L.W."/>
            <person name="Bailey B.A."/>
        </authorList>
    </citation>
    <scope>NUCLEOTIDE SEQUENCE [LARGE SCALE GENOMIC DNA]</scope>
    <source>
        <strain evidence="3">zdho120</strain>
    </source>
</reference>
<dbReference type="InterPro" id="IPR043128">
    <property type="entry name" value="Rev_trsase/Diguanyl_cyclase"/>
</dbReference>
<protein>
    <recommendedName>
        <fullName evidence="1">Reverse transcriptase/retrotransposon-derived protein RNase H-like domain-containing protein</fullName>
    </recommendedName>
</protein>
<evidence type="ECO:0000259" key="1">
    <source>
        <dbReference type="Pfam" id="PF17919"/>
    </source>
</evidence>
<dbReference type="Gene3D" id="3.30.70.270">
    <property type="match status" value="1"/>
</dbReference>